<feature type="domain" description="C2H2-type" evidence="7">
    <location>
        <begin position="869"/>
        <end position="896"/>
    </location>
</feature>
<gene>
    <name evidence="8" type="primary">ZSCAN2</name>
    <name evidence="8" type="ORF">CM83_51665</name>
</gene>
<feature type="domain" description="C2H2-type" evidence="7">
    <location>
        <begin position="978"/>
        <end position="1005"/>
    </location>
</feature>
<keyword evidence="2" id="KW-0677">Repeat</keyword>
<proteinExistence type="predicted"/>
<feature type="domain" description="C2H2-type" evidence="7">
    <location>
        <begin position="925"/>
        <end position="952"/>
    </location>
</feature>
<feature type="region of interest" description="Disordered" evidence="6">
    <location>
        <begin position="297"/>
        <end position="352"/>
    </location>
</feature>
<feature type="domain" description="C2H2-type" evidence="7">
    <location>
        <begin position="1034"/>
        <end position="1062"/>
    </location>
</feature>
<reference evidence="8" key="2">
    <citation type="submission" date="2014-07" db="EMBL/GenBank/DDBJ databases">
        <authorList>
            <person name="Hull J."/>
        </authorList>
    </citation>
    <scope>NUCLEOTIDE SEQUENCE</scope>
</reference>
<feature type="compositionally biased region" description="Polar residues" evidence="6">
    <location>
        <begin position="333"/>
        <end position="350"/>
    </location>
</feature>
<feature type="domain" description="C2H2-type" evidence="7">
    <location>
        <begin position="843"/>
        <end position="871"/>
    </location>
</feature>
<dbReference type="PROSITE" id="PS50157">
    <property type="entry name" value="ZINC_FINGER_C2H2_2"/>
    <property type="match status" value="10"/>
</dbReference>
<evidence type="ECO:0000256" key="5">
    <source>
        <dbReference type="PROSITE-ProRule" id="PRU00042"/>
    </source>
</evidence>
<feature type="compositionally biased region" description="Basic and acidic residues" evidence="6">
    <location>
        <begin position="9"/>
        <end position="21"/>
    </location>
</feature>
<dbReference type="PANTHER" id="PTHR24379">
    <property type="entry name" value="KRAB AND ZINC FINGER DOMAIN-CONTAINING"/>
    <property type="match status" value="1"/>
</dbReference>
<sequence>MLSALRKTGLKEDGSSKPDHAKKKEYPCFLCNAKSSEKGIPLLVSQTTFSRICLGEKLQEILGEKFIVLITSKDAICWKCAKYINWVDKCERKLDLARGNILNMVVTKYKNAEMDLTSITPKESIHQVQSGASSSGGHTIRSQEVRNYKSGNMSDFIGGYEKSREDKKKTYECHICLKVFASPAALGVHKARQHPIHHVCDYCGMTLSTEAKYKAHLAKHVPKTAPIASKMLNCVLCGFQTRNMETYCRHACDSKIVSLVCTSCRKRYIHNKTANHIPGKNLCPDCLTVEGAQPQVESVSQTTQQASSSSNQYAAQHLHQQSVQQLSHHSSQNPTQQASQNVSPKNQSSVKQEETILPEVDDVAADPLAMDVEHIVDSAGTEMTAENMLALAEMNPDEIAADLVAVVDPENLHNPDDDSNHYDDPTSTVEDENQGETVILSSDLHTEMPEFFRPPQEKRLSDQSMTENAEEPIENAEPAEGEGELILPVDSGSLFKCASCHEEFDIDQVATHPCFINADADYVEGDADSDYIQIPVYDEHQETLLAANGAEVIRRERRVNRRRIPKIPAQENAHYTQIEPETKMHCKTCYAEFRTIGLMRQHWDLTGHSREVSTTTIELNKIKDKNNKTEQTFKVVKQNFNIRANVVGQNDEDIRRTDEQLNNCIIKVKESPTIEEFMLRREGKMCNACGVIFGDEELLVEHQCNNCLTCVACHITFMDSKLLKKHYQYTGHASKLYKRASGAPESPQPEQVVEHPVVVPYYCPKCNKTFPARPALRKHLRSHYKGTTGGACHYCLLEFEDKSDIQQHVLEAHGAYLYKCDHCDKAFLTKTVRNKHQMKHIIHKCQVCNVKFANQRLLIVHMDKVHRSKACRLCGKMITDLYALRRHERRHFYDNGLKCDFCDKSFRNKSSLKVHNRLHDGEPQYRCKTCQMGFKTPRSLEDHEIVHIKKQYTCTKCSTVCPSKNFYWLHMKMHDLAYKCSVCGRMFRDTSLLAIHKRKHFRARPYQCPRCPRVFSVPATLRRHLTVHTRTFPFKCGLCKKGFLTKYAYHKHLDTVHAVRNTQPRRILNRIPSLPLNATDEDLLHAADTFISDDVIMFNEYQKDVTIEQVPSSDMITEEVIVETTELFDEILH</sequence>
<feature type="compositionally biased region" description="Basic and acidic residues" evidence="6">
    <location>
        <begin position="410"/>
        <end position="424"/>
    </location>
</feature>
<evidence type="ECO:0000256" key="4">
    <source>
        <dbReference type="ARBA" id="ARBA00022833"/>
    </source>
</evidence>
<feature type="compositionally biased region" description="Low complexity" evidence="6">
    <location>
        <begin position="297"/>
        <end position="332"/>
    </location>
</feature>
<feature type="region of interest" description="Disordered" evidence="6">
    <location>
        <begin position="1"/>
        <end position="21"/>
    </location>
</feature>
<dbReference type="Pfam" id="PF13912">
    <property type="entry name" value="zf-C2H2_6"/>
    <property type="match status" value="1"/>
</dbReference>
<feature type="region of interest" description="Disordered" evidence="6">
    <location>
        <begin position="453"/>
        <end position="481"/>
    </location>
</feature>
<accession>A0A0A9YE69</accession>
<dbReference type="SMART" id="SM00355">
    <property type="entry name" value="ZnF_C2H2"/>
    <property type="match status" value="15"/>
</dbReference>
<dbReference type="SUPFAM" id="SSF57667">
    <property type="entry name" value="beta-beta-alpha zinc fingers"/>
    <property type="match status" value="6"/>
</dbReference>
<dbReference type="EMBL" id="GBHO01014206">
    <property type="protein sequence ID" value="JAG29398.1"/>
    <property type="molecule type" value="Transcribed_RNA"/>
</dbReference>
<dbReference type="Gene3D" id="3.30.160.60">
    <property type="entry name" value="Classic Zinc Finger"/>
    <property type="match status" value="8"/>
</dbReference>
<dbReference type="PROSITE" id="PS00028">
    <property type="entry name" value="ZINC_FINGER_C2H2_1"/>
    <property type="match status" value="11"/>
</dbReference>
<dbReference type="Pfam" id="PF00096">
    <property type="entry name" value="zf-C2H2"/>
    <property type="match status" value="5"/>
</dbReference>
<dbReference type="PANTHER" id="PTHR24379:SF127">
    <property type="entry name" value="BLOODY FINGERS-RELATED"/>
    <property type="match status" value="1"/>
</dbReference>
<keyword evidence="4" id="KW-0862">Zinc</keyword>
<evidence type="ECO:0000256" key="6">
    <source>
        <dbReference type="SAM" id="MobiDB-lite"/>
    </source>
</evidence>
<feature type="compositionally biased region" description="Acidic residues" evidence="6">
    <location>
        <begin position="468"/>
        <end position="481"/>
    </location>
</feature>
<name>A0A0A9YE69_LYGHE</name>
<reference evidence="8" key="1">
    <citation type="journal article" date="2014" name="PLoS ONE">
        <title>Transcriptome-Based Identification of ABC Transporters in the Western Tarnished Plant Bug Lygus hesperus.</title>
        <authorList>
            <person name="Hull J.J."/>
            <person name="Chaney K."/>
            <person name="Geib S.M."/>
            <person name="Fabrick J.A."/>
            <person name="Brent C.S."/>
            <person name="Walsh D."/>
            <person name="Lavine L.C."/>
        </authorList>
    </citation>
    <scope>NUCLEOTIDE SEQUENCE</scope>
</reference>
<feature type="domain" description="C2H2-type" evidence="7">
    <location>
        <begin position="818"/>
        <end position="845"/>
    </location>
</feature>
<evidence type="ECO:0000313" key="8">
    <source>
        <dbReference type="EMBL" id="JAG29398.1"/>
    </source>
</evidence>
<protein>
    <submittedName>
        <fullName evidence="8">Zinc finger and SCAN domain-containing protein 2</fullName>
    </submittedName>
</protein>
<dbReference type="InterPro" id="IPR013087">
    <property type="entry name" value="Znf_C2H2_type"/>
</dbReference>
<keyword evidence="1" id="KW-0479">Metal-binding</keyword>
<organism evidence="8">
    <name type="scientific">Lygus hesperus</name>
    <name type="common">Western plant bug</name>
    <dbReference type="NCBI Taxonomy" id="30085"/>
    <lineage>
        <taxon>Eukaryota</taxon>
        <taxon>Metazoa</taxon>
        <taxon>Ecdysozoa</taxon>
        <taxon>Arthropoda</taxon>
        <taxon>Hexapoda</taxon>
        <taxon>Insecta</taxon>
        <taxon>Pterygota</taxon>
        <taxon>Neoptera</taxon>
        <taxon>Paraneoptera</taxon>
        <taxon>Hemiptera</taxon>
        <taxon>Heteroptera</taxon>
        <taxon>Panheteroptera</taxon>
        <taxon>Cimicomorpha</taxon>
        <taxon>Miridae</taxon>
        <taxon>Mirini</taxon>
        <taxon>Lygus</taxon>
    </lineage>
</organism>
<feature type="domain" description="C2H2-type" evidence="7">
    <location>
        <begin position="761"/>
        <end position="783"/>
    </location>
</feature>
<dbReference type="GO" id="GO:0008270">
    <property type="term" value="F:zinc ion binding"/>
    <property type="evidence" value="ECO:0007669"/>
    <property type="project" value="UniProtKB-KW"/>
</dbReference>
<dbReference type="InterPro" id="IPR036236">
    <property type="entry name" value="Znf_C2H2_sf"/>
</dbReference>
<keyword evidence="3 5" id="KW-0863">Zinc-finger</keyword>
<feature type="domain" description="C2H2-type" evidence="7">
    <location>
        <begin position="171"/>
        <end position="194"/>
    </location>
</feature>
<evidence type="ECO:0000259" key="7">
    <source>
        <dbReference type="PROSITE" id="PS50157"/>
    </source>
</evidence>
<evidence type="ECO:0000256" key="1">
    <source>
        <dbReference type="ARBA" id="ARBA00022723"/>
    </source>
</evidence>
<evidence type="ECO:0000256" key="2">
    <source>
        <dbReference type="ARBA" id="ARBA00022737"/>
    </source>
</evidence>
<feature type="domain" description="C2H2-type" evidence="7">
    <location>
        <begin position="897"/>
        <end position="924"/>
    </location>
</feature>
<feature type="domain" description="C2H2-type" evidence="7">
    <location>
        <begin position="1006"/>
        <end position="1033"/>
    </location>
</feature>
<dbReference type="AlphaFoldDB" id="A0A0A9YE69"/>
<feature type="region of interest" description="Disordered" evidence="6">
    <location>
        <begin position="410"/>
        <end position="433"/>
    </location>
</feature>
<evidence type="ECO:0000256" key="3">
    <source>
        <dbReference type="ARBA" id="ARBA00022771"/>
    </source>
</evidence>